<dbReference type="Gene3D" id="1.10.630.10">
    <property type="entry name" value="Cytochrome P450"/>
    <property type="match status" value="1"/>
</dbReference>
<accession>A0A2R6WQE5</accession>
<dbReference type="SUPFAM" id="SSF48264">
    <property type="entry name" value="Cytochrome P450"/>
    <property type="match status" value="1"/>
</dbReference>
<dbReference type="AlphaFoldDB" id="A0A2R6WQE5"/>
<proteinExistence type="predicted"/>
<dbReference type="OrthoDB" id="1470350at2759"/>
<gene>
    <name evidence="1" type="ORF">MARPO_0066s0006</name>
</gene>
<sequence length="150" mass="16768">MVSEVATGVRLGALSHELPYVPFQSAFDEANVNMCFIVAGRDSTSSVLVCFIYYLVSKPEVAEKIYDELCAFEARHQRTPTLNSGKYAYITIDNIHEFVTVFTVFKSKLSPVSHSSASITVRQFGENDLPSILQSRNNFFALKSKKVELC</sequence>
<dbReference type="Pfam" id="PF00067">
    <property type="entry name" value="p450"/>
    <property type="match status" value="1"/>
</dbReference>
<dbReference type="Gramene" id="Mp4g01370.1">
    <property type="protein sequence ID" value="Mp4g01370.1.cds1"/>
    <property type="gene ID" value="Mp4g01370"/>
</dbReference>
<dbReference type="EMBL" id="KZ772738">
    <property type="protein sequence ID" value="PTQ36043.1"/>
    <property type="molecule type" value="Genomic_DNA"/>
</dbReference>
<dbReference type="GO" id="GO:0005506">
    <property type="term" value="F:iron ion binding"/>
    <property type="evidence" value="ECO:0007669"/>
    <property type="project" value="InterPro"/>
</dbReference>
<protein>
    <submittedName>
        <fullName evidence="1">Uncharacterized protein</fullName>
    </submittedName>
</protein>
<dbReference type="InterPro" id="IPR001128">
    <property type="entry name" value="Cyt_P450"/>
</dbReference>
<reference evidence="2" key="1">
    <citation type="journal article" date="2017" name="Cell">
        <title>Insights into land plant evolution garnered from the Marchantia polymorpha genome.</title>
        <authorList>
            <person name="Bowman J.L."/>
            <person name="Kohchi T."/>
            <person name="Yamato K.T."/>
            <person name="Jenkins J."/>
            <person name="Shu S."/>
            <person name="Ishizaki K."/>
            <person name="Yamaoka S."/>
            <person name="Nishihama R."/>
            <person name="Nakamura Y."/>
            <person name="Berger F."/>
            <person name="Adam C."/>
            <person name="Aki S.S."/>
            <person name="Althoff F."/>
            <person name="Araki T."/>
            <person name="Arteaga-Vazquez M.A."/>
            <person name="Balasubrmanian S."/>
            <person name="Barry K."/>
            <person name="Bauer D."/>
            <person name="Boehm C.R."/>
            <person name="Briginshaw L."/>
            <person name="Caballero-Perez J."/>
            <person name="Catarino B."/>
            <person name="Chen F."/>
            <person name="Chiyoda S."/>
            <person name="Chovatia M."/>
            <person name="Davies K.M."/>
            <person name="Delmans M."/>
            <person name="Demura T."/>
            <person name="Dierschke T."/>
            <person name="Dolan L."/>
            <person name="Dorantes-Acosta A.E."/>
            <person name="Eklund D.M."/>
            <person name="Florent S.N."/>
            <person name="Flores-Sandoval E."/>
            <person name="Fujiyama A."/>
            <person name="Fukuzawa H."/>
            <person name="Galik B."/>
            <person name="Grimanelli D."/>
            <person name="Grimwood J."/>
            <person name="Grossniklaus U."/>
            <person name="Hamada T."/>
            <person name="Haseloff J."/>
            <person name="Hetherington A.J."/>
            <person name="Higo A."/>
            <person name="Hirakawa Y."/>
            <person name="Hundley H.N."/>
            <person name="Ikeda Y."/>
            <person name="Inoue K."/>
            <person name="Inoue S.I."/>
            <person name="Ishida S."/>
            <person name="Jia Q."/>
            <person name="Kakita M."/>
            <person name="Kanazawa T."/>
            <person name="Kawai Y."/>
            <person name="Kawashima T."/>
            <person name="Kennedy M."/>
            <person name="Kinose K."/>
            <person name="Kinoshita T."/>
            <person name="Kohara Y."/>
            <person name="Koide E."/>
            <person name="Komatsu K."/>
            <person name="Kopischke S."/>
            <person name="Kubo M."/>
            <person name="Kyozuka J."/>
            <person name="Lagercrantz U."/>
            <person name="Lin S.S."/>
            <person name="Lindquist E."/>
            <person name="Lipzen A.M."/>
            <person name="Lu C.W."/>
            <person name="De Luna E."/>
            <person name="Martienssen R.A."/>
            <person name="Minamino N."/>
            <person name="Mizutani M."/>
            <person name="Mizutani M."/>
            <person name="Mochizuki N."/>
            <person name="Monte I."/>
            <person name="Mosher R."/>
            <person name="Nagasaki H."/>
            <person name="Nakagami H."/>
            <person name="Naramoto S."/>
            <person name="Nishitani K."/>
            <person name="Ohtani M."/>
            <person name="Okamoto T."/>
            <person name="Okumura M."/>
            <person name="Phillips J."/>
            <person name="Pollak B."/>
            <person name="Reinders A."/>
            <person name="Rovekamp M."/>
            <person name="Sano R."/>
            <person name="Sawa S."/>
            <person name="Schmid M.W."/>
            <person name="Shirakawa M."/>
            <person name="Solano R."/>
            <person name="Spunde A."/>
            <person name="Suetsugu N."/>
            <person name="Sugano S."/>
            <person name="Sugiyama A."/>
            <person name="Sun R."/>
            <person name="Suzuki Y."/>
            <person name="Takenaka M."/>
            <person name="Takezawa D."/>
            <person name="Tomogane H."/>
            <person name="Tsuzuki M."/>
            <person name="Ueda T."/>
            <person name="Umeda M."/>
            <person name="Ward J.M."/>
            <person name="Watanabe Y."/>
            <person name="Yazaki K."/>
            <person name="Yokoyama R."/>
            <person name="Yoshitake Y."/>
            <person name="Yotsui I."/>
            <person name="Zachgo S."/>
            <person name="Schmutz J."/>
        </authorList>
    </citation>
    <scope>NUCLEOTIDE SEQUENCE [LARGE SCALE GENOMIC DNA]</scope>
    <source>
        <strain evidence="2">Tak-1</strain>
    </source>
</reference>
<name>A0A2R6WQE5_MARPO</name>
<dbReference type="GO" id="GO:0004497">
    <property type="term" value="F:monooxygenase activity"/>
    <property type="evidence" value="ECO:0007669"/>
    <property type="project" value="InterPro"/>
</dbReference>
<dbReference type="GO" id="GO:0016705">
    <property type="term" value="F:oxidoreductase activity, acting on paired donors, with incorporation or reduction of molecular oxygen"/>
    <property type="evidence" value="ECO:0007669"/>
    <property type="project" value="InterPro"/>
</dbReference>
<organism evidence="1 2">
    <name type="scientific">Marchantia polymorpha</name>
    <name type="common">Common liverwort</name>
    <name type="synonym">Marchantia aquatica</name>
    <dbReference type="NCBI Taxonomy" id="3197"/>
    <lineage>
        <taxon>Eukaryota</taxon>
        <taxon>Viridiplantae</taxon>
        <taxon>Streptophyta</taxon>
        <taxon>Embryophyta</taxon>
        <taxon>Marchantiophyta</taxon>
        <taxon>Marchantiopsida</taxon>
        <taxon>Marchantiidae</taxon>
        <taxon>Marchantiales</taxon>
        <taxon>Marchantiaceae</taxon>
        <taxon>Marchantia</taxon>
    </lineage>
</organism>
<keyword evidence="2" id="KW-1185">Reference proteome</keyword>
<dbReference type="InterPro" id="IPR036396">
    <property type="entry name" value="Cyt_P450_sf"/>
</dbReference>
<dbReference type="GO" id="GO:0020037">
    <property type="term" value="F:heme binding"/>
    <property type="evidence" value="ECO:0007669"/>
    <property type="project" value="InterPro"/>
</dbReference>
<evidence type="ECO:0000313" key="1">
    <source>
        <dbReference type="EMBL" id="PTQ36043.1"/>
    </source>
</evidence>
<evidence type="ECO:0000313" key="2">
    <source>
        <dbReference type="Proteomes" id="UP000244005"/>
    </source>
</evidence>
<dbReference type="Proteomes" id="UP000244005">
    <property type="component" value="Unassembled WGS sequence"/>
</dbReference>